<name>A0AAE0EAG1_9ROSI</name>
<evidence type="ECO:0000259" key="2">
    <source>
        <dbReference type="Pfam" id="PF12776"/>
    </source>
</evidence>
<sequence length="308" mass="34791">MDDGGISHANEQERRGVRRVWTKDEEEALLNILDEIVASGGHADCGSFKSGTVKNIETRMAFAVPNCGLKANPHIESKLKFWKKQHGVVYDMLNTSGFGWNDVRKCIEVDSDEAWKSYVQHHKQAEGFRGKHFPLYERLANIFGKDRATGKAAQTPDQQAADFDKGDNFGNEFEIPESFSPISMNQSQSDFNGNQAASQPSCRKRLRSKSADPIASSMNRFSDMMKEAMDKTTEAFKELGQILATNKANEYERIAHELQNIGIRRVDQVRVMKMFVQKAEIAGIFKALDNDEDKHQFIMEILAGEFDD</sequence>
<proteinExistence type="predicted"/>
<feature type="region of interest" description="Disordered" evidence="1">
    <location>
        <begin position="184"/>
        <end position="210"/>
    </location>
</feature>
<evidence type="ECO:0000313" key="3">
    <source>
        <dbReference type="EMBL" id="KAK3221061.1"/>
    </source>
</evidence>
<evidence type="ECO:0000256" key="1">
    <source>
        <dbReference type="SAM" id="MobiDB-lite"/>
    </source>
</evidence>
<reference evidence="3" key="1">
    <citation type="journal article" date="2023" name="Plant J.">
        <title>Genome sequences and population genomics provide insights into the demographic history, inbreeding, and mutation load of two 'living fossil' tree species of Dipteronia.</title>
        <authorList>
            <person name="Feng Y."/>
            <person name="Comes H.P."/>
            <person name="Chen J."/>
            <person name="Zhu S."/>
            <person name="Lu R."/>
            <person name="Zhang X."/>
            <person name="Li P."/>
            <person name="Qiu J."/>
            <person name="Olsen K.M."/>
            <person name="Qiu Y."/>
        </authorList>
    </citation>
    <scope>NUCLEOTIDE SEQUENCE</scope>
    <source>
        <strain evidence="3">NBL</strain>
    </source>
</reference>
<accession>A0AAE0EAG1</accession>
<feature type="compositionally biased region" description="Polar residues" evidence="1">
    <location>
        <begin position="184"/>
        <end position="201"/>
    </location>
</feature>
<comment type="caution">
    <text evidence="3">The sequence shown here is derived from an EMBL/GenBank/DDBJ whole genome shotgun (WGS) entry which is preliminary data.</text>
</comment>
<dbReference type="PANTHER" id="PTHR46250">
    <property type="entry name" value="MYB/SANT-LIKE DNA-BINDING DOMAIN PROTEIN-RELATED"/>
    <property type="match status" value="1"/>
</dbReference>
<dbReference type="AlphaFoldDB" id="A0AAE0EAG1"/>
<feature type="domain" description="Myb/SANT-like" evidence="2">
    <location>
        <begin position="21"/>
        <end position="118"/>
    </location>
</feature>
<dbReference type="Pfam" id="PF12776">
    <property type="entry name" value="Myb_DNA-bind_3"/>
    <property type="match status" value="1"/>
</dbReference>
<dbReference type="InterPro" id="IPR024752">
    <property type="entry name" value="Myb/SANT-like_dom"/>
</dbReference>
<evidence type="ECO:0000313" key="4">
    <source>
        <dbReference type="Proteomes" id="UP001281410"/>
    </source>
</evidence>
<organism evidence="3 4">
    <name type="scientific">Dipteronia sinensis</name>
    <dbReference type="NCBI Taxonomy" id="43782"/>
    <lineage>
        <taxon>Eukaryota</taxon>
        <taxon>Viridiplantae</taxon>
        <taxon>Streptophyta</taxon>
        <taxon>Embryophyta</taxon>
        <taxon>Tracheophyta</taxon>
        <taxon>Spermatophyta</taxon>
        <taxon>Magnoliopsida</taxon>
        <taxon>eudicotyledons</taxon>
        <taxon>Gunneridae</taxon>
        <taxon>Pentapetalae</taxon>
        <taxon>rosids</taxon>
        <taxon>malvids</taxon>
        <taxon>Sapindales</taxon>
        <taxon>Sapindaceae</taxon>
        <taxon>Hippocastanoideae</taxon>
        <taxon>Acereae</taxon>
        <taxon>Dipteronia</taxon>
    </lineage>
</organism>
<dbReference type="EMBL" id="JANJYJ010000004">
    <property type="protein sequence ID" value="KAK3221061.1"/>
    <property type="molecule type" value="Genomic_DNA"/>
</dbReference>
<gene>
    <name evidence="3" type="ORF">Dsin_015031</name>
</gene>
<dbReference type="PANTHER" id="PTHR46250:SF15">
    <property type="entry name" value="OS01G0523800 PROTEIN"/>
    <property type="match status" value="1"/>
</dbReference>
<protein>
    <recommendedName>
        <fullName evidence="2">Myb/SANT-like domain-containing protein</fullName>
    </recommendedName>
</protein>
<dbReference type="Proteomes" id="UP001281410">
    <property type="component" value="Unassembled WGS sequence"/>
</dbReference>
<keyword evidence="4" id="KW-1185">Reference proteome</keyword>
<feature type="region of interest" description="Disordered" evidence="1">
    <location>
        <begin position="147"/>
        <end position="167"/>
    </location>
</feature>